<evidence type="ECO:0000313" key="8">
    <source>
        <dbReference type="Proteomes" id="UP000678393"/>
    </source>
</evidence>
<dbReference type="EMBL" id="CAJHNH020001868">
    <property type="protein sequence ID" value="CAG5124758.1"/>
    <property type="molecule type" value="Genomic_DNA"/>
</dbReference>
<dbReference type="InterPro" id="IPR002048">
    <property type="entry name" value="EF_hand_dom"/>
</dbReference>
<dbReference type="Proteomes" id="UP000678393">
    <property type="component" value="Unassembled WGS sequence"/>
</dbReference>
<name>A0A8S3Z984_9EUPU</name>
<feature type="domain" description="EF-hand" evidence="6">
    <location>
        <begin position="112"/>
        <end position="142"/>
    </location>
</feature>
<dbReference type="SMART" id="SM00054">
    <property type="entry name" value="EFh"/>
    <property type="match status" value="4"/>
</dbReference>
<evidence type="ECO:0000256" key="2">
    <source>
        <dbReference type="ARBA" id="ARBA00022490"/>
    </source>
</evidence>
<evidence type="ECO:0000256" key="3">
    <source>
        <dbReference type="ARBA" id="ARBA00022723"/>
    </source>
</evidence>
<keyword evidence="2" id="KW-0963">Cytoplasm</keyword>
<reference evidence="7" key="1">
    <citation type="submission" date="2021-04" db="EMBL/GenBank/DDBJ databases">
        <authorList>
            <consortium name="Molecular Ecology Group"/>
        </authorList>
    </citation>
    <scope>NUCLEOTIDE SEQUENCE</scope>
</reference>
<dbReference type="PANTHER" id="PTHR46212">
    <property type="entry name" value="PEFLIN"/>
    <property type="match status" value="1"/>
</dbReference>
<proteinExistence type="predicted"/>
<comment type="subcellular location">
    <subcellularLocation>
        <location evidence="1">Cytoplasm</location>
    </subcellularLocation>
</comment>
<dbReference type="Pfam" id="PF13499">
    <property type="entry name" value="EF-hand_7"/>
    <property type="match status" value="2"/>
</dbReference>
<dbReference type="GO" id="GO:0005737">
    <property type="term" value="C:cytoplasm"/>
    <property type="evidence" value="ECO:0007669"/>
    <property type="project" value="UniProtKB-SubCell"/>
</dbReference>
<sequence>MTAKKSADEWEKLYKEADADCSGTLDVYELRNLLKKGSSNLTDSQIADAFVFFDGPKGDRRITLDEFKKGLQSLQTFIKKLTAMFKQYDCDNSGFLDKNELRKILEASSHKFTEDEVNDILKKADKSGDGKISFDEFLEACT</sequence>
<feature type="domain" description="EF-hand" evidence="6">
    <location>
        <begin position="5"/>
        <end position="40"/>
    </location>
</feature>
<keyword evidence="3" id="KW-0479">Metal-binding</keyword>
<dbReference type="GO" id="GO:0005509">
    <property type="term" value="F:calcium ion binding"/>
    <property type="evidence" value="ECO:0007669"/>
    <property type="project" value="InterPro"/>
</dbReference>
<dbReference type="SUPFAM" id="SSF47473">
    <property type="entry name" value="EF-hand"/>
    <property type="match status" value="1"/>
</dbReference>
<evidence type="ECO:0000256" key="4">
    <source>
        <dbReference type="ARBA" id="ARBA00022737"/>
    </source>
</evidence>
<dbReference type="InterPro" id="IPR011992">
    <property type="entry name" value="EF-hand-dom_pair"/>
</dbReference>
<dbReference type="PROSITE" id="PS50222">
    <property type="entry name" value="EF_HAND_2"/>
    <property type="match status" value="3"/>
</dbReference>
<dbReference type="PANTHER" id="PTHR46212:SF3">
    <property type="entry name" value="GH27120P"/>
    <property type="match status" value="1"/>
</dbReference>
<dbReference type="OrthoDB" id="26525at2759"/>
<dbReference type="FunFam" id="1.10.238.10:FF:000003">
    <property type="entry name" value="Calmodulin A"/>
    <property type="match status" value="1"/>
</dbReference>
<gene>
    <name evidence="7" type="ORF">CUNI_LOCUS10316</name>
</gene>
<evidence type="ECO:0000256" key="1">
    <source>
        <dbReference type="ARBA" id="ARBA00004496"/>
    </source>
</evidence>
<comment type="caution">
    <text evidence="7">The sequence shown here is derived from an EMBL/GenBank/DDBJ whole genome shotgun (WGS) entry which is preliminary data.</text>
</comment>
<evidence type="ECO:0000256" key="5">
    <source>
        <dbReference type="ARBA" id="ARBA00022837"/>
    </source>
</evidence>
<accession>A0A8S3Z984</accession>
<organism evidence="7 8">
    <name type="scientific">Candidula unifasciata</name>
    <dbReference type="NCBI Taxonomy" id="100452"/>
    <lineage>
        <taxon>Eukaryota</taxon>
        <taxon>Metazoa</taxon>
        <taxon>Spiralia</taxon>
        <taxon>Lophotrochozoa</taxon>
        <taxon>Mollusca</taxon>
        <taxon>Gastropoda</taxon>
        <taxon>Heterobranchia</taxon>
        <taxon>Euthyneura</taxon>
        <taxon>Panpulmonata</taxon>
        <taxon>Eupulmonata</taxon>
        <taxon>Stylommatophora</taxon>
        <taxon>Helicina</taxon>
        <taxon>Helicoidea</taxon>
        <taxon>Geomitridae</taxon>
        <taxon>Candidula</taxon>
    </lineage>
</organism>
<keyword evidence="5" id="KW-0106">Calcium</keyword>
<keyword evidence="4" id="KW-0677">Repeat</keyword>
<dbReference type="InterPro" id="IPR018247">
    <property type="entry name" value="EF_Hand_1_Ca_BS"/>
</dbReference>
<feature type="domain" description="EF-hand" evidence="6">
    <location>
        <begin position="76"/>
        <end position="111"/>
    </location>
</feature>
<dbReference type="PROSITE" id="PS00018">
    <property type="entry name" value="EF_HAND_1"/>
    <property type="match status" value="3"/>
</dbReference>
<dbReference type="AlphaFoldDB" id="A0A8S3Z984"/>
<keyword evidence="8" id="KW-1185">Reference proteome</keyword>
<dbReference type="InterPro" id="IPR051426">
    <property type="entry name" value="Peflin/Sorcin_CaBP"/>
</dbReference>
<protein>
    <recommendedName>
        <fullName evidence="6">EF-hand domain-containing protein</fullName>
    </recommendedName>
</protein>
<dbReference type="Gene3D" id="1.10.238.10">
    <property type="entry name" value="EF-hand"/>
    <property type="match status" value="1"/>
</dbReference>
<dbReference type="GO" id="GO:0048306">
    <property type="term" value="F:calcium-dependent protein binding"/>
    <property type="evidence" value="ECO:0007669"/>
    <property type="project" value="UniProtKB-ARBA"/>
</dbReference>
<evidence type="ECO:0000259" key="6">
    <source>
        <dbReference type="PROSITE" id="PS50222"/>
    </source>
</evidence>
<evidence type="ECO:0000313" key="7">
    <source>
        <dbReference type="EMBL" id="CAG5124758.1"/>
    </source>
</evidence>